<dbReference type="InterPro" id="IPR003313">
    <property type="entry name" value="AraC-bd"/>
</dbReference>
<dbReference type="AlphaFoldDB" id="A0A1A7RD00"/>
<evidence type="ECO:0000313" key="6">
    <source>
        <dbReference type="Proteomes" id="UP000185753"/>
    </source>
</evidence>
<keyword evidence="2" id="KW-0238">DNA-binding</keyword>
<evidence type="ECO:0000256" key="3">
    <source>
        <dbReference type="ARBA" id="ARBA00023163"/>
    </source>
</evidence>
<dbReference type="Gene3D" id="1.10.10.60">
    <property type="entry name" value="Homeodomain-like"/>
    <property type="match status" value="1"/>
</dbReference>
<gene>
    <name evidence="5" type="ORF">A9J31_13825</name>
</gene>
<dbReference type="SUPFAM" id="SSF46689">
    <property type="entry name" value="Homeodomain-like"/>
    <property type="match status" value="1"/>
</dbReference>
<dbReference type="STRING" id="1443941.A9J31_13825"/>
<dbReference type="OrthoDB" id="9804543at2"/>
<accession>A0A1A7RD00</accession>
<keyword evidence="6" id="KW-1185">Reference proteome</keyword>
<evidence type="ECO:0000259" key="4">
    <source>
        <dbReference type="PROSITE" id="PS01124"/>
    </source>
</evidence>
<dbReference type="Pfam" id="PF12833">
    <property type="entry name" value="HTH_18"/>
    <property type="match status" value="1"/>
</dbReference>
<keyword evidence="3" id="KW-0804">Transcription</keyword>
<dbReference type="PANTHER" id="PTHR11019:SF190">
    <property type="entry name" value="ARAC-FAMILY REGULATORY PROTEIN"/>
    <property type="match status" value="1"/>
</dbReference>
<dbReference type="Pfam" id="PF02311">
    <property type="entry name" value="AraC_binding"/>
    <property type="match status" value="1"/>
</dbReference>
<dbReference type="RefSeq" id="WP_067762722.1">
    <property type="nucleotide sequence ID" value="NZ_JBOINS010000047.1"/>
</dbReference>
<evidence type="ECO:0000256" key="1">
    <source>
        <dbReference type="ARBA" id="ARBA00023015"/>
    </source>
</evidence>
<proteinExistence type="predicted"/>
<dbReference type="PANTHER" id="PTHR11019">
    <property type="entry name" value="HTH-TYPE TRANSCRIPTIONAL REGULATOR NIMR"/>
    <property type="match status" value="1"/>
</dbReference>
<keyword evidence="1" id="KW-0805">Transcription regulation</keyword>
<dbReference type="PROSITE" id="PS00041">
    <property type="entry name" value="HTH_ARAC_FAMILY_1"/>
    <property type="match status" value="1"/>
</dbReference>
<sequence>MHNFIEQDIELFEAHYIQSDTVYPHCCLWGDFNFCLNGVFEYEIAGQHHLSPASYGLWIPPQTEHCSFAIDDQPIRYVAIRLAPHLCQKFPKQTEVFSIQPFFRLLVEETLSLSAQPDEIERYRHLLQVLLDQLLHAPKHQHYLPQSHHVVLKPILEFLARSEHFVLSLQQCLSQFSLSERQLLRLSQTELNMSLAEWRNRAKIVYAIQKLRMGVSIKALSIELGYQHSSSFITFFKRYTGKTPHQHR</sequence>
<reference evidence="6" key="1">
    <citation type="submission" date="2016-06" db="EMBL/GenBank/DDBJ databases">
        <authorList>
            <person name="Radolfova-Krizova L."/>
            <person name="Nemec A."/>
        </authorList>
    </citation>
    <scope>NUCLEOTIDE SEQUENCE [LARGE SCALE GENOMIC DNA]</scope>
    <source>
        <strain evidence="6">ANC 4275</strain>
    </source>
</reference>
<evidence type="ECO:0000256" key="2">
    <source>
        <dbReference type="ARBA" id="ARBA00023125"/>
    </source>
</evidence>
<name>A0A1A7RD00_9GAMM</name>
<evidence type="ECO:0000313" key="5">
    <source>
        <dbReference type="EMBL" id="OBX29394.1"/>
    </source>
</evidence>
<feature type="domain" description="HTH araC/xylS-type" evidence="4">
    <location>
        <begin position="149"/>
        <end position="248"/>
    </location>
</feature>
<dbReference type="GO" id="GO:0043565">
    <property type="term" value="F:sequence-specific DNA binding"/>
    <property type="evidence" value="ECO:0007669"/>
    <property type="project" value="InterPro"/>
</dbReference>
<dbReference type="InterPro" id="IPR018060">
    <property type="entry name" value="HTH_AraC"/>
</dbReference>
<dbReference type="SUPFAM" id="SSF51182">
    <property type="entry name" value="RmlC-like cupins"/>
    <property type="match status" value="1"/>
</dbReference>
<dbReference type="InterPro" id="IPR009057">
    <property type="entry name" value="Homeodomain-like_sf"/>
</dbReference>
<dbReference type="PROSITE" id="PS01124">
    <property type="entry name" value="HTH_ARAC_FAMILY_2"/>
    <property type="match status" value="1"/>
</dbReference>
<dbReference type="SMART" id="SM00342">
    <property type="entry name" value="HTH_ARAC"/>
    <property type="match status" value="1"/>
</dbReference>
<dbReference type="EMBL" id="LZDS01000008">
    <property type="protein sequence ID" value="OBX29394.1"/>
    <property type="molecule type" value="Genomic_DNA"/>
</dbReference>
<comment type="caution">
    <text evidence="5">The sequence shown here is derived from an EMBL/GenBank/DDBJ whole genome shotgun (WGS) entry which is preliminary data.</text>
</comment>
<protein>
    <submittedName>
        <fullName evidence="5">AraC family transcriptional regulator</fullName>
    </submittedName>
</protein>
<dbReference type="GO" id="GO:0003700">
    <property type="term" value="F:DNA-binding transcription factor activity"/>
    <property type="evidence" value="ECO:0007669"/>
    <property type="project" value="InterPro"/>
</dbReference>
<dbReference type="InterPro" id="IPR011051">
    <property type="entry name" value="RmlC_Cupin_sf"/>
</dbReference>
<dbReference type="Proteomes" id="UP000185753">
    <property type="component" value="Unassembled WGS sequence"/>
</dbReference>
<organism evidence="5 6">
    <name type="scientific">Acinetobacter gandensis</name>
    <dbReference type="NCBI Taxonomy" id="1443941"/>
    <lineage>
        <taxon>Bacteria</taxon>
        <taxon>Pseudomonadati</taxon>
        <taxon>Pseudomonadota</taxon>
        <taxon>Gammaproteobacteria</taxon>
        <taxon>Moraxellales</taxon>
        <taxon>Moraxellaceae</taxon>
        <taxon>Acinetobacter</taxon>
    </lineage>
</organism>
<dbReference type="InterPro" id="IPR018062">
    <property type="entry name" value="HTH_AraC-typ_CS"/>
</dbReference>